<dbReference type="EMBL" id="NUTL01000164">
    <property type="protein sequence ID" value="PHE87594.1"/>
    <property type="molecule type" value="Genomic_DNA"/>
</dbReference>
<gene>
    <name evidence="1" type="ORF">COF81_27010</name>
</gene>
<proteinExistence type="predicted"/>
<evidence type="ECO:0000313" key="1">
    <source>
        <dbReference type="EMBL" id="PHE87594.1"/>
    </source>
</evidence>
<dbReference type="Proteomes" id="UP000221918">
    <property type="component" value="Unassembled WGS sequence"/>
</dbReference>
<dbReference type="RefSeq" id="WP_098159115.1">
    <property type="nucleotide sequence ID" value="NZ_JBALME010000170.1"/>
</dbReference>
<dbReference type="AlphaFoldDB" id="A0ABD6T3G8"/>
<accession>A0ABD6T3G8</accession>
<comment type="caution">
    <text evidence="1">The sequence shown here is derived from an EMBL/GenBank/DDBJ whole genome shotgun (WGS) entry which is preliminary data.</text>
</comment>
<sequence>MAVVMQRAEIMRKKMRAESGTCQALLSEYKCSKCMDSEVVFYEEVNEFGMSKKNKDKQSYLPSSLGERLPWIKTTNNQKTRS</sequence>
<name>A0ABD6T3G8_9BACI</name>
<protein>
    <submittedName>
        <fullName evidence="1">Uncharacterized protein</fullName>
    </submittedName>
</protein>
<organism evidence="1 2">
    <name type="scientific">Bacillus pseudomycoides</name>
    <dbReference type="NCBI Taxonomy" id="64104"/>
    <lineage>
        <taxon>Bacteria</taxon>
        <taxon>Bacillati</taxon>
        <taxon>Bacillota</taxon>
        <taxon>Bacilli</taxon>
        <taxon>Bacillales</taxon>
        <taxon>Bacillaceae</taxon>
        <taxon>Bacillus</taxon>
        <taxon>Bacillus cereus group</taxon>
    </lineage>
</organism>
<reference evidence="1 2" key="1">
    <citation type="submission" date="2017-09" db="EMBL/GenBank/DDBJ databases">
        <title>Large-scale bioinformatics analysis of Bacillus genomes uncovers conserved roles of natural products in bacterial physiology.</title>
        <authorList>
            <consortium name="Agbiome Team Llc"/>
            <person name="Bleich R.M."/>
            <person name="Grubbs K.J."/>
            <person name="Santa Maria K.C."/>
            <person name="Allen S.E."/>
            <person name="Farag S."/>
            <person name="Shank E.A."/>
            <person name="Bowers A."/>
        </authorList>
    </citation>
    <scope>NUCLEOTIDE SEQUENCE [LARGE SCALE GENOMIC DNA]</scope>
    <source>
        <strain evidence="1 2">AFS037265</strain>
    </source>
</reference>
<evidence type="ECO:0000313" key="2">
    <source>
        <dbReference type="Proteomes" id="UP000221918"/>
    </source>
</evidence>